<dbReference type="Gene3D" id="3.40.50.2300">
    <property type="match status" value="1"/>
</dbReference>
<dbReference type="PROSITE" id="PS00622">
    <property type="entry name" value="HTH_LUXR_1"/>
    <property type="match status" value="1"/>
</dbReference>
<dbReference type="SMART" id="SM00421">
    <property type="entry name" value="HTH_LUXR"/>
    <property type="match status" value="1"/>
</dbReference>
<dbReference type="InterPro" id="IPR001789">
    <property type="entry name" value="Sig_transdc_resp-reg_receiver"/>
</dbReference>
<dbReference type="CDD" id="cd06170">
    <property type="entry name" value="LuxR_C_like"/>
    <property type="match status" value="1"/>
</dbReference>
<reference evidence="5 6" key="1">
    <citation type="submission" date="2017-07" db="EMBL/GenBank/DDBJ databases">
        <title>Bifidobacterium novel species.</title>
        <authorList>
            <person name="Lugli G.A."/>
            <person name="Milani C."/>
            <person name="Duranti S."/>
            <person name="Mangifesta M."/>
        </authorList>
    </citation>
    <scope>NUCLEOTIDE SEQUENCE [LARGE SCALE GENOMIC DNA]</scope>
    <source>
        <strain evidence="6">Goo31D</strain>
    </source>
</reference>
<dbReference type="GO" id="GO:0000160">
    <property type="term" value="P:phosphorelay signal transduction system"/>
    <property type="evidence" value="ECO:0007669"/>
    <property type="project" value="InterPro"/>
</dbReference>
<dbReference type="Proteomes" id="UP000234935">
    <property type="component" value="Unassembled WGS sequence"/>
</dbReference>
<dbReference type="InterPro" id="IPR039420">
    <property type="entry name" value="WalR-like"/>
</dbReference>
<dbReference type="InterPro" id="IPR000792">
    <property type="entry name" value="Tscrpt_reg_LuxR_C"/>
</dbReference>
<protein>
    <submittedName>
        <fullName evidence="5">LuxR family transcriptional regulator</fullName>
    </submittedName>
</protein>
<dbReference type="Pfam" id="PF00196">
    <property type="entry name" value="GerE"/>
    <property type="match status" value="1"/>
</dbReference>
<dbReference type="Gene3D" id="1.10.10.10">
    <property type="entry name" value="Winged helix-like DNA-binding domain superfamily/Winged helix DNA-binding domain"/>
    <property type="match status" value="1"/>
</dbReference>
<feature type="domain" description="Response regulatory" evidence="4">
    <location>
        <begin position="5"/>
        <end position="124"/>
    </location>
</feature>
<comment type="caution">
    <text evidence="5">The sequence shown here is derived from an EMBL/GenBank/DDBJ whole genome shotgun (WGS) entry which is preliminary data.</text>
</comment>
<dbReference type="CDD" id="cd00156">
    <property type="entry name" value="REC"/>
    <property type="match status" value="1"/>
</dbReference>
<dbReference type="GO" id="GO:0006355">
    <property type="term" value="P:regulation of DNA-templated transcription"/>
    <property type="evidence" value="ECO:0007669"/>
    <property type="project" value="InterPro"/>
</dbReference>
<organism evidence="5 6">
    <name type="scientific">Bifidobacterium anseris</name>
    <dbReference type="NCBI Taxonomy" id="2020963"/>
    <lineage>
        <taxon>Bacteria</taxon>
        <taxon>Bacillati</taxon>
        <taxon>Actinomycetota</taxon>
        <taxon>Actinomycetes</taxon>
        <taxon>Bifidobacteriales</taxon>
        <taxon>Bifidobacteriaceae</taxon>
        <taxon>Bifidobacterium</taxon>
    </lineage>
</organism>
<dbReference type="PRINTS" id="PR00038">
    <property type="entry name" value="HTHLUXR"/>
</dbReference>
<dbReference type="InterPro" id="IPR036388">
    <property type="entry name" value="WH-like_DNA-bd_sf"/>
</dbReference>
<dbReference type="RefSeq" id="WP_165778728.1">
    <property type="nucleotide sequence ID" value="NZ_NMYC01000005.1"/>
</dbReference>
<proteinExistence type="predicted"/>
<dbReference type="PROSITE" id="PS50043">
    <property type="entry name" value="HTH_LUXR_2"/>
    <property type="match status" value="1"/>
</dbReference>
<name>A0A2N5IXT7_9BIFI</name>
<dbReference type="GO" id="GO:0003677">
    <property type="term" value="F:DNA binding"/>
    <property type="evidence" value="ECO:0007669"/>
    <property type="project" value="UniProtKB-KW"/>
</dbReference>
<dbReference type="AlphaFoldDB" id="A0A2N5IXT7"/>
<accession>A0A2N5IXT7</accession>
<dbReference type="PANTHER" id="PTHR43214">
    <property type="entry name" value="TWO-COMPONENT RESPONSE REGULATOR"/>
    <property type="match status" value="1"/>
</dbReference>
<dbReference type="SUPFAM" id="SSF46894">
    <property type="entry name" value="C-terminal effector domain of the bipartite response regulators"/>
    <property type="match status" value="1"/>
</dbReference>
<dbReference type="SUPFAM" id="SSF52172">
    <property type="entry name" value="CheY-like"/>
    <property type="match status" value="1"/>
</dbReference>
<evidence type="ECO:0000259" key="3">
    <source>
        <dbReference type="PROSITE" id="PS50043"/>
    </source>
</evidence>
<evidence type="ECO:0000313" key="6">
    <source>
        <dbReference type="Proteomes" id="UP000234935"/>
    </source>
</evidence>
<sequence>MAIPVLAVIDNDAWALQTITQWLKAQPRQCTLAWATTSCAQAVHGCLYAKPDVDVLLVDMALGAMSGPNLCKTIRMHSPRPAVLGMTAFDPELFRDDLAAAGAQGIMDKQSIIPGLTSWLATLAEGGSIQPESFHDARTAHRILCASPQTPAAKDIRDNELSTREREVLALYAQGKTTDEVAGVMAVSRNTVYTFVDRASGKLGVRNRAEAIEKARWYGLL</sequence>
<dbReference type="InterPro" id="IPR016032">
    <property type="entry name" value="Sig_transdc_resp-reg_C-effctor"/>
</dbReference>
<keyword evidence="1" id="KW-0238">DNA-binding</keyword>
<evidence type="ECO:0000256" key="1">
    <source>
        <dbReference type="ARBA" id="ARBA00023125"/>
    </source>
</evidence>
<dbReference type="EMBL" id="NMYC01000005">
    <property type="protein sequence ID" value="PLS26778.1"/>
    <property type="molecule type" value="Genomic_DNA"/>
</dbReference>
<evidence type="ECO:0000256" key="2">
    <source>
        <dbReference type="PROSITE-ProRule" id="PRU00169"/>
    </source>
</evidence>
<dbReference type="InterPro" id="IPR011006">
    <property type="entry name" value="CheY-like_superfamily"/>
</dbReference>
<evidence type="ECO:0000259" key="4">
    <source>
        <dbReference type="PROSITE" id="PS50110"/>
    </source>
</evidence>
<keyword evidence="2" id="KW-0597">Phosphoprotein</keyword>
<gene>
    <name evidence="5" type="ORF">CGZ88_1263</name>
</gene>
<feature type="modified residue" description="4-aspartylphosphate" evidence="2">
    <location>
        <position position="59"/>
    </location>
</feature>
<dbReference type="PROSITE" id="PS50110">
    <property type="entry name" value="RESPONSE_REGULATORY"/>
    <property type="match status" value="1"/>
</dbReference>
<feature type="domain" description="HTH luxR-type" evidence="3">
    <location>
        <begin position="154"/>
        <end position="219"/>
    </location>
</feature>
<evidence type="ECO:0000313" key="5">
    <source>
        <dbReference type="EMBL" id="PLS26778.1"/>
    </source>
</evidence>
<keyword evidence="6" id="KW-1185">Reference proteome</keyword>
<dbReference type="Pfam" id="PF00072">
    <property type="entry name" value="Response_reg"/>
    <property type="match status" value="1"/>
</dbReference>